<name>A0A830HN36_9CHLO</name>
<evidence type="ECO:0000313" key="2">
    <source>
        <dbReference type="Proteomes" id="UP000660262"/>
    </source>
</evidence>
<proteinExistence type="predicted"/>
<keyword evidence="2" id="KW-1185">Reference proteome</keyword>
<accession>A0A830HN36</accession>
<comment type="caution">
    <text evidence="1">The sequence shown here is derived from an EMBL/GenBank/DDBJ whole genome shotgun (WGS) entry which is preliminary data.</text>
</comment>
<protein>
    <submittedName>
        <fullName evidence="1">Uncharacterized protein</fullName>
    </submittedName>
</protein>
<sequence length="277" mass="31179">MSPSPPSPDWSSLPACSVCSIARALVCSDSCDLLNELCASDLRARVRSLLAMLAVCRTWKLALGGEEPWLDAYLTLENNGGLALPQGTFARMRRTEWLSRGIATDTTGRRTTAPGYDGAEWKDMLVERIRDLERTCITSDELCNGEWFFHFKEGAGPWWCDRDPYWISGEDLNASLRVVFTDNSCSDEKALRREVRVVSAHNPFEEDIGDAGIRWRFVTKSNRKAAQDRGCFIRDWPVGPTLQVSRSALDGAWVIENAWVFYTPVPSKETASFERRS</sequence>
<dbReference type="OrthoDB" id="188514at2759"/>
<reference evidence="1" key="1">
    <citation type="submission" date="2020-10" db="EMBL/GenBank/DDBJ databases">
        <title>Unveiling of a novel bifunctional photoreceptor, Dualchrome1, isolated from a cosmopolitan green alga.</title>
        <authorList>
            <person name="Suzuki S."/>
            <person name="Kawachi M."/>
        </authorList>
    </citation>
    <scope>NUCLEOTIDE SEQUENCE</scope>
    <source>
        <strain evidence="1">NIES 2893</strain>
    </source>
</reference>
<gene>
    <name evidence="1" type="ORF">PPROV_000677700</name>
</gene>
<organism evidence="1 2">
    <name type="scientific">Pycnococcus provasolii</name>
    <dbReference type="NCBI Taxonomy" id="41880"/>
    <lineage>
        <taxon>Eukaryota</taxon>
        <taxon>Viridiplantae</taxon>
        <taxon>Chlorophyta</taxon>
        <taxon>Pseudoscourfieldiophyceae</taxon>
        <taxon>Pseudoscourfieldiales</taxon>
        <taxon>Pycnococcaceae</taxon>
        <taxon>Pycnococcus</taxon>
    </lineage>
</organism>
<evidence type="ECO:0000313" key="1">
    <source>
        <dbReference type="EMBL" id="GHP08035.1"/>
    </source>
</evidence>
<dbReference type="Proteomes" id="UP000660262">
    <property type="component" value="Unassembled WGS sequence"/>
</dbReference>
<dbReference type="EMBL" id="BNJQ01000019">
    <property type="protein sequence ID" value="GHP08035.1"/>
    <property type="molecule type" value="Genomic_DNA"/>
</dbReference>
<dbReference type="AlphaFoldDB" id="A0A830HN36"/>